<dbReference type="GO" id="GO:0005637">
    <property type="term" value="C:nuclear inner membrane"/>
    <property type="evidence" value="ECO:0007669"/>
    <property type="project" value="TreeGrafter"/>
</dbReference>
<keyword evidence="5 10" id="KW-0812">Transmembrane</keyword>
<gene>
    <name evidence="11" type="ORF">ACAT0790_LOCUS5060</name>
</gene>
<dbReference type="PANTHER" id="PTHR13416:SF2">
    <property type="entry name" value="TRANSMEMBRANE PROTEIN 43"/>
    <property type="match status" value="1"/>
</dbReference>
<keyword evidence="9" id="KW-0539">Nucleus</keyword>
<evidence type="ECO:0000256" key="3">
    <source>
        <dbReference type="ARBA" id="ARBA00004586"/>
    </source>
</evidence>
<feature type="transmembrane region" description="Helical" evidence="10">
    <location>
        <begin position="504"/>
        <end position="530"/>
    </location>
</feature>
<protein>
    <recommendedName>
        <fullName evidence="12">Transmembrane protein</fullName>
    </recommendedName>
</protein>
<dbReference type="PANTHER" id="PTHR13416">
    <property type="match status" value="1"/>
</dbReference>
<evidence type="ECO:0008006" key="12">
    <source>
        <dbReference type="Google" id="ProtNLM"/>
    </source>
</evidence>
<evidence type="ECO:0000256" key="6">
    <source>
        <dbReference type="ARBA" id="ARBA00022824"/>
    </source>
</evidence>
<proteinExistence type="inferred from homology"/>
<keyword evidence="8 10" id="KW-0472">Membrane</keyword>
<evidence type="ECO:0000313" key="11">
    <source>
        <dbReference type="EMBL" id="CAD9095990.1"/>
    </source>
</evidence>
<comment type="similarity">
    <text evidence="4">Belongs to the TMEM43 family.</text>
</comment>
<dbReference type="GO" id="GO:0071763">
    <property type="term" value="P:nuclear membrane organization"/>
    <property type="evidence" value="ECO:0007669"/>
    <property type="project" value="TreeGrafter"/>
</dbReference>
<evidence type="ECO:0000256" key="7">
    <source>
        <dbReference type="ARBA" id="ARBA00022989"/>
    </source>
</evidence>
<dbReference type="GO" id="GO:0006629">
    <property type="term" value="P:lipid metabolic process"/>
    <property type="evidence" value="ECO:0007669"/>
    <property type="project" value="TreeGrafter"/>
</dbReference>
<evidence type="ECO:0000256" key="2">
    <source>
        <dbReference type="ARBA" id="ARBA00004259"/>
    </source>
</evidence>
<evidence type="ECO:0000256" key="9">
    <source>
        <dbReference type="ARBA" id="ARBA00023242"/>
    </source>
</evidence>
<name>A0A7S1PQN1_ALECA</name>
<sequence length="563" mass="60965">MSLFAGVSRCLLGFALLAPWASSFTLVTRDIRYRRSALKELPVAASGLELTAANAGGEGGEYADAEENDQAVMLASAELTASHGIYVWVKDTVKFILGAVLVLISVPALWFYERQKARSYSLFSTARSSCTSLSGAKASPEHCGVLTHITGWQTRPTAAVRDPRFPGVVLKEGCVRLRTGVQVYQPLERRSGSSQKPELKGSVREGWSEVEHRMPNQEGPQRSSVAPPGLRMGTTVTNCGHVDLGPGFTLPDALVDQCRNFKPVDHLLDDAVTTDDGKLLFKRHDDGHFYCRHGVDAWSPKDVAEAPRLGDARVLFEHVAPGPVTVLALQVDATGGDQKMTFSPFRLISRGLCGLNEEEEKLALKAQARKSREMLAREDQCLPGSSICCGCNLMSRCYTGVMTPEIFCLFDGTRSADDALRGAEPTRGWNTLIVRLLLYIVMTVGYAFVVVAIDVAVPWLRDLPIAAVLGFWGRPGFCVLFALFTWVVLVLTAYLAFRPLAAICSLVAIAMALVVPNLVALATGSATVLLEPPPRSGSVHASGSFLSTLYNTSLSQLRGVHRA</sequence>
<evidence type="ECO:0000256" key="10">
    <source>
        <dbReference type="SAM" id="Phobius"/>
    </source>
</evidence>
<organism evidence="11">
    <name type="scientific">Alexandrium catenella</name>
    <name type="common">Red tide dinoflagellate</name>
    <name type="synonym">Gonyaulax catenella</name>
    <dbReference type="NCBI Taxonomy" id="2925"/>
    <lineage>
        <taxon>Eukaryota</taxon>
        <taxon>Sar</taxon>
        <taxon>Alveolata</taxon>
        <taxon>Dinophyceae</taxon>
        <taxon>Gonyaulacales</taxon>
        <taxon>Pyrocystaceae</taxon>
        <taxon>Alexandrium</taxon>
    </lineage>
</organism>
<evidence type="ECO:0000256" key="5">
    <source>
        <dbReference type="ARBA" id="ARBA00022692"/>
    </source>
</evidence>
<dbReference type="InterPro" id="IPR012430">
    <property type="entry name" value="TMEM43_fam"/>
</dbReference>
<dbReference type="GO" id="GO:0005789">
    <property type="term" value="C:endoplasmic reticulum membrane"/>
    <property type="evidence" value="ECO:0007669"/>
    <property type="project" value="UniProtKB-SubCell"/>
</dbReference>
<evidence type="ECO:0000256" key="1">
    <source>
        <dbReference type="ARBA" id="ARBA00004127"/>
    </source>
</evidence>
<dbReference type="Pfam" id="PF07787">
    <property type="entry name" value="TMEM43"/>
    <property type="match status" value="1"/>
</dbReference>
<comment type="subcellular location">
    <subcellularLocation>
        <location evidence="1">Endomembrane system</location>
        <topology evidence="1">Multi-pass membrane protein</topology>
    </subcellularLocation>
    <subcellularLocation>
        <location evidence="3">Endoplasmic reticulum membrane</location>
    </subcellularLocation>
    <subcellularLocation>
        <location evidence="2">Nucleus envelope</location>
    </subcellularLocation>
</comment>
<dbReference type="EMBL" id="HBGE01008387">
    <property type="protein sequence ID" value="CAD9095990.1"/>
    <property type="molecule type" value="Transcribed_RNA"/>
</dbReference>
<feature type="transmembrane region" description="Helical" evidence="10">
    <location>
        <begin position="436"/>
        <end position="460"/>
    </location>
</feature>
<evidence type="ECO:0000256" key="4">
    <source>
        <dbReference type="ARBA" id="ARBA00006627"/>
    </source>
</evidence>
<accession>A0A7S1PQN1</accession>
<keyword evidence="6" id="KW-0256">Endoplasmic reticulum</keyword>
<reference evidence="11" key="1">
    <citation type="submission" date="2021-01" db="EMBL/GenBank/DDBJ databases">
        <authorList>
            <person name="Corre E."/>
            <person name="Pelletier E."/>
            <person name="Niang G."/>
            <person name="Scheremetjew M."/>
            <person name="Finn R."/>
            <person name="Kale V."/>
            <person name="Holt S."/>
            <person name="Cochrane G."/>
            <person name="Meng A."/>
            <person name="Brown T."/>
            <person name="Cohen L."/>
        </authorList>
    </citation>
    <scope>NUCLEOTIDE SEQUENCE</scope>
    <source>
        <strain evidence="11">OF101</strain>
    </source>
</reference>
<keyword evidence="7 10" id="KW-1133">Transmembrane helix</keyword>
<evidence type="ECO:0000256" key="8">
    <source>
        <dbReference type="ARBA" id="ARBA00023136"/>
    </source>
</evidence>
<feature type="transmembrane region" description="Helical" evidence="10">
    <location>
        <begin position="95"/>
        <end position="112"/>
    </location>
</feature>
<dbReference type="AlphaFoldDB" id="A0A7S1PQN1"/>
<feature type="transmembrane region" description="Helical" evidence="10">
    <location>
        <begin position="472"/>
        <end position="497"/>
    </location>
</feature>